<feature type="region of interest" description="Disordered" evidence="2">
    <location>
        <begin position="101"/>
        <end position="147"/>
    </location>
</feature>
<feature type="compositionally biased region" description="Acidic residues" evidence="2">
    <location>
        <begin position="452"/>
        <end position="461"/>
    </location>
</feature>
<dbReference type="PANTHER" id="PTHR11439">
    <property type="entry name" value="GAG-POL-RELATED RETROTRANSPOSON"/>
    <property type="match status" value="1"/>
</dbReference>
<dbReference type="InterPro" id="IPR036875">
    <property type="entry name" value="Znf_CCHC_sf"/>
</dbReference>
<reference evidence="5" key="1">
    <citation type="submission" date="2011-05" db="EMBL/GenBank/DDBJ databases">
        <authorList>
            <person name="Richards S.R."/>
            <person name="Qu J."/>
            <person name="Jiang H."/>
            <person name="Jhangiani S.N."/>
            <person name="Agravi P."/>
            <person name="Goodspeed R."/>
            <person name="Gross S."/>
            <person name="Mandapat C."/>
            <person name="Jackson L."/>
            <person name="Mathew T."/>
            <person name="Pu L."/>
            <person name="Thornton R."/>
            <person name="Saada N."/>
            <person name="Wilczek-Boney K.B."/>
            <person name="Lee S."/>
            <person name="Kovar C."/>
            <person name="Wu Y."/>
            <person name="Scherer S.E."/>
            <person name="Worley K.C."/>
            <person name="Muzny D.M."/>
            <person name="Gibbs R."/>
        </authorList>
    </citation>
    <scope>NUCLEOTIDE SEQUENCE</scope>
    <source>
        <strain evidence="5">Brora</strain>
    </source>
</reference>
<dbReference type="Pfam" id="PF00098">
    <property type="entry name" value="zf-CCHC"/>
    <property type="match status" value="1"/>
</dbReference>
<dbReference type="Proteomes" id="UP000014500">
    <property type="component" value="Unassembled WGS sequence"/>
</dbReference>
<protein>
    <recommendedName>
        <fullName evidence="3">CCHC-type domain-containing protein</fullName>
    </recommendedName>
</protein>
<feature type="compositionally biased region" description="Basic and acidic residues" evidence="2">
    <location>
        <begin position="170"/>
        <end position="181"/>
    </location>
</feature>
<dbReference type="GO" id="GO:0003676">
    <property type="term" value="F:nucleic acid binding"/>
    <property type="evidence" value="ECO:0007669"/>
    <property type="project" value="InterPro"/>
</dbReference>
<dbReference type="SUPFAM" id="SSF57756">
    <property type="entry name" value="Retrovirus zinc finger-like domains"/>
    <property type="match status" value="1"/>
</dbReference>
<feature type="compositionally biased region" description="Low complexity" evidence="2">
    <location>
        <begin position="121"/>
        <end position="131"/>
    </location>
</feature>
<dbReference type="EMBL" id="AFFK01013757">
    <property type="status" value="NOT_ANNOTATED_CDS"/>
    <property type="molecule type" value="Genomic_DNA"/>
</dbReference>
<organism evidence="4 5">
    <name type="scientific">Strigamia maritima</name>
    <name type="common">European centipede</name>
    <name type="synonym">Geophilus maritimus</name>
    <dbReference type="NCBI Taxonomy" id="126957"/>
    <lineage>
        <taxon>Eukaryota</taxon>
        <taxon>Metazoa</taxon>
        <taxon>Ecdysozoa</taxon>
        <taxon>Arthropoda</taxon>
        <taxon>Myriapoda</taxon>
        <taxon>Chilopoda</taxon>
        <taxon>Pleurostigmophora</taxon>
        <taxon>Geophilomorpha</taxon>
        <taxon>Linotaeniidae</taxon>
        <taxon>Strigamia</taxon>
    </lineage>
</organism>
<keyword evidence="1" id="KW-0479">Metal-binding</keyword>
<dbReference type="InterPro" id="IPR001878">
    <property type="entry name" value="Znf_CCHC"/>
</dbReference>
<dbReference type="PhylomeDB" id="T1IHQ7"/>
<dbReference type="InterPro" id="IPR057670">
    <property type="entry name" value="SH3_retrovirus"/>
</dbReference>
<feature type="compositionally biased region" description="Basic residues" evidence="2">
    <location>
        <begin position="187"/>
        <end position="196"/>
    </location>
</feature>
<evidence type="ECO:0000259" key="3">
    <source>
        <dbReference type="PROSITE" id="PS50158"/>
    </source>
</evidence>
<feature type="region of interest" description="Disordered" evidence="2">
    <location>
        <begin position="170"/>
        <end position="208"/>
    </location>
</feature>
<dbReference type="GO" id="GO:0008270">
    <property type="term" value="F:zinc ion binding"/>
    <property type="evidence" value="ECO:0007669"/>
    <property type="project" value="UniProtKB-KW"/>
</dbReference>
<evidence type="ECO:0000256" key="1">
    <source>
        <dbReference type="PROSITE-ProRule" id="PRU00047"/>
    </source>
</evidence>
<proteinExistence type="predicted"/>
<dbReference type="CDD" id="cd09272">
    <property type="entry name" value="RNase_HI_RT_Ty1"/>
    <property type="match status" value="1"/>
</dbReference>
<dbReference type="Gene3D" id="4.10.60.10">
    <property type="entry name" value="Zinc finger, CCHC-type"/>
    <property type="match status" value="1"/>
</dbReference>
<name>T1IHQ7_STRMM</name>
<evidence type="ECO:0000313" key="4">
    <source>
        <dbReference type="EnsemblMetazoa" id="SMAR000378-PA"/>
    </source>
</evidence>
<evidence type="ECO:0000256" key="2">
    <source>
        <dbReference type="SAM" id="MobiDB-lite"/>
    </source>
</evidence>
<dbReference type="PROSITE" id="PS50158">
    <property type="entry name" value="ZF_CCHC"/>
    <property type="match status" value="1"/>
</dbReference>
<feature type="region of interest" description="Disordered" evidence="2">
    <location>
        <begin position="432"/>
        <end position="463"/>
    </location>
</feature>
<dbReference type="AlphaFoldDB" id="T1IHQ7"/>
<feature type="compositionally biased region" description="Basic and acidic residues" evidence="2">
    <location>
        <begin position="440"/>
        <end position="451"/>
    </location>
</feature>
<dbReference type="STRING" id="126957.T1IHQ7"/>
<accession>T1IHQ7</accession>
<dbReference type="Pfam" id="PF25597">
    <property type="entry name" value="SH3_retrovirus"/>
    <property type="match status" value="1"/>
</dbReference>
<keyword evidence="5" id="KW-1185">Reference proteome</keyword>
<dbReference type="SMART" id="SM00343">
    <property type="entry name" value="ZnF_C2HC"/>
    <property type="match status" value="1"/>
</dbReference>
<dbReference type="PANTHER" id="PTHR11439:SF483">
    <property type="entry name" value="PEPTIDE SYNTHASE GLIP-LIKE, PUTATIVE (AFU_ORTHOLOGUE AFUA_3G12920)-RELATED"/>
    <property type="match status" value="1"/>
</dbReference>
<keyword evidence="1" id="KW-0863">Zinc-finger</keyword>
<evidence type="ECO:0000313" key="5">
    <source>
        <dbReference type="Proteomes" id="UP000014500"/>
    </source>
</evidence>
<dbReference type="EnsemblMetazoa" id="SMAR000378-RA">
    <property type="protein sequence ID" value="SMAR000378-PA"/>
    <property type="gene ID" value="SMAR000378"/>
</dbReference>
<dbReference type="HOGENOM" id="CLU_377081_0_0_1"/>
<dbReference type="eggNOG" id="KOG0017">
    <property type="taxonomic scope" value="Eukaryota"/>
</dbReference>
<feature type="domain" description="CCHC-type" evidence="3">
    <location>
        <begin position="158"/>
        <end position="173"/>
    </location>
</feature>
<sequence length="736" mass="83316">KDITKSAVASIAKLDKLNYNQWIIDVQLLLQEKGLWRFATGKNVEPPATATQAEKDKYDRDKDKSRAIVLQSIVPRLQPAAMKHETTQLVWQHLKKRTRCSPYTNGAKMSSPRKVLKKQQHTSQQKQQSVKCNAPGASKGDLAASSSPDSTYLQYMVCYNCGQMGHLARDCTQPKKQRGDQQPRGLGRGRNRRGRRAPSTPPESQSAKSWFAKVLNSAIEQENPSVCSVSLPDQQCECVQPMKLELGEGGATITGKGTVRFRRNLISLGKVANAKCHIHFHDKLLHIYEEGARNSLCIGKLKNGLYKISGPVTFQSGSTFDASVSNGLKVQTPNQNNFSTHATNVETWHKRFGHMYYKVSHLKIIGSLAYVNIPKQKQTSKHNARAWKGVNVGYSMQTKGYRIWDLLSNAVYESIHVKVDETRLYKDVNQDFQNEGPFQKPDRRDSFVLREDSDDSSDEDSFSQQPLVPFIEKLAQQYAVVPNNLVKVPVSVGTTLGDCKYHELDEDFPYRNLVGSLMFLASRIRPDIMYSVIYLSQFNTRHSSKHVKGFLQILQYVVNTKDLCINLSACQNESLYLYSDASWATDLVGCKSVGGIVMYLDGAVVGWGCKKQSVVACSSMESEYIALAQTVKEAYWVKTIFENCILFNRTNVPAIYTDSLSSIQFASNDIENVKTKHIRIRYYFLRDWYERDYFKLYKVPSETNIADIFTKWLSGEKLKRLCSTVFGLMSQDVFLK</sequence>
<keyword evidence="1" id="KW-0862">Zinc</keyword>
<reference evidence="4" key="2">
    <citation type="submission" date="2015-02" db="UniProtKB">
        <authorList>
            <consortium name="EnsemblMetazoa"/>
        </authorList>
    </citation>
    <scope>IDENTIFICATION</scope>
</reference>